<evidence type="ECO:0000256" key="6">
    <source>
        <dbReference type="ARBA" id="ARBA00022449"/>
    </source>
</evidence>
<accession>A0AAJ3F7E8</accession>
<feature type="transmembrane region" description="Helical" evidence="13">
    <location>
        <begin position="196"/>
        <end position="213"/>
    </location>
</feature>
<feature type="transmembrane region" description="Helical" evidence="13">
    <location>
        <begin position="55"/>
        <end position="74"/>
    </location>
</feature>
<feature type="transmembrane region" description="Helical" evidence="13">
    <location>
        <begin position="21"/>
        <end position="43"/>
    </location>
</feature>
<evidence type="ECO:0000256" key="13">
    <source>
        <dbReference type="SAM" id="Phobius"/>
    </source>
</evidence>
<evidence type="ECO:0000313" key="15">
    <source>
        <dbReference type="Proteomes" id="UP001296643"/>
    </source>
</evidence>
<dbReference type="PANTHER" id="PTHR43298:SF2">
    <property type="entry name" value="FMN_FAD EXPORTER YEEO-RELATED"/>
    <property type="match status" value="1"/>
</dbReference>
<feature type="transmembrane region" description="Helical" evidence="13">
    <location>
        <begin position="256"/>
        <end position="276"/>
    </location>
</feature>
<evidence type="ECO:0000256" key="10">
    <source>
        <dbReference type="ARBA" id="ARBA00023065"/>
    </source>
</evidence>
<dbReference type="PANTHER" id="PTHR43298">
    <property type="entry name" value="MULTIDRUG RESISTANCE PROTEIN NORM-RELATED"/>
    <property type="match status" value="1"/>
</dbReference>
<dbReference type="CDD" id="cd13137">
    <property type="entry name" value="MATE_NorM_like"/>
    <property type="match status" value="1"/>
</dbReference>
<evidence type="ECO:0000256" key="8">
    <source>
        <dbReference type="ARBA" id="ARBA00022692"/>
    </source>
</evidence>
<dbReference type="EMBL" id="JAAIRM010000013">
    <property type="protein sequence ID" value="NSI19425.1"/>
    <property type="molecule type" value="Genomic_DNA"/>
</dbReference>
<proteinExistence type="inferred from homology"/>
<evidence type="ECO:0000256" key="11">
    <source>
        <dbReference type="ARBA" id="ARBA00023136"/>
    </source>
</evidence>
<feature type="transmembrane region" description="Helical" evidence="13">
    <location>
        <begin position="404"/>
        <end position="427"/>
    </location>
</feature>
<sequence>MSSDNLPLFTGKQLRALILPLIVEQFLGIFVGMADTMMVASAGEAAVSGVSLVDSLNVLLIVLLVALTTGGSVIISQHLGAKSYSDALKSAQQLLLSTTSLSLLMTAIALLGNYWLLHFIFGNIAPDVMGHARIYFFILAFSYPFLAIYNSCAAIFRAMGNSKISMTASLVMNLLNVCGNALLFFCFHMGASGVAISSLISRMFAAAFLLLMLRRPDQLITLKTYSLQFDTGIIRKLLYIGVPSSIETSIFQIGKLLVLSVVAGFGTSATTANAVSNSLSQFALIPAAAIGTAMITISGQCIGAGAYDLAVSYTKKLLLLSHGILAATNLIMFFACPYLLPLYSLTPETLQTATLLIRVHSIGAIFLYPESFMLTNTLRAAADVKYPMVVSILSMWIWRVGFSYILGIYFHMGVLGVWVAMLSDWLCRSICFGLRFRSGVWKTKNKSLMEEM</sequence>
<keyword evidence="6" id="KW-0050">Antiport</keyword>
<feature type="transmembrane region" description="Helical" evidence="13">
    <location>
        <begin position="317"/>
        <end position="340"/>
    </location>
</feature>
<dbReference type="RefSeq" id="WP_173900493.1">
    <property type="nucleotide sequence ID" value="NZ_JAAIRM010000013.1"/>
</dbReference>
<reference evidence="14" key="2">
    <citation type="submission" date="2020-02" db="EMBL/GenBank/DDBJ databases">
        <authorList>
            <person name="Littmann E."/>
            <person name="Sorbara M."/>
        </authorList>
    </citation>
    <scope>NUCLEOTIDE SEQUENCE</scope>
    <source>
        <strain evidence="14">MSK.22.53</strain>
    </source>
</reference>
<feature type="transmembrane region" description="Helical" evidence="13">
    <location>
        <begin position="352"/>
        <end position="368"/>
    </location>
</feature>
<gene>
    <name evidence="14" type="ORF">G4958_08710</name>
</gene>
<organism evidence="14 15">
    <name type="scientific">Mediterraneibacter gnavus</name>
    <name type="common">Ruminococcus gnavus</name>
    <dbReference type="NCBI Taxonomy" id="33038"/>
    <lineage>
        <taxon>Bacteria</taxon>
        <taxon>Bacillati</taxon>
        <taxon>Bacillota</taxon>
        <taxon>Clostridia</taxon>
        <taxon>Lachnospirales</taxon>
        <taxon>Lachnospiraceae</taxon>
        <taxon>Mediterraneibacter</taxon>
    </lineage>
</organism>
<evidence type="ECO:0000256" key="3">
    <source>
        <dbReference type="ARBA" id="ARBA00010199"/>
    </source>
</evidence>
<keyword evidence="7" id="KW-1003">Cell membrane</keyword>
<keyword evidence="5" id="KW-0813">Transport</keyword>
<dbReference type="Proteomes" id="UP001296643">
    <property type="component" value="Unassembled WGS sequence"/>
</dbReference>
<comment type="caution">
    <text evidence="14">The sequence shown here is derived from an EMBL/GenBank/DDBJ whole genome shotgun (WGS) entry which is preliminary data.</text>
</comment>
<dbReference type="NCBIfam" id="TIGR00797">
    <property type="entry name" value="matE"/>
    <property type="match status" value="1"/>
</dbReference>
<evidence type="ECO:0000313" key="14">
    <source>
        <dbReference type="EMBL" id="NSI19425.1"/>
    </source>
</evidence>
<keyword evidence="10" id="KW-0406">Ion transport</keyword>
<keyword evidence="8 13" id="KW-0812">Transmembrane</keyword>
<comment type="subcellular location">
    <subcellularLocation>
        <location evidence="2">Cell membrane</location>
        <topology evidence="2">Multi-pass membrane protein</topology>
    </subcellularLocation>
</comment>
<evidence type="ECO:0000256" key="1">
    <source>
        <dbReference type="ARBA" id="ARBA00003408"/>
    </source>
</evidence>
<evidence type="ECO:0000256" key="9">
    <source>
        <dbReference type="ARBA" id="ARBA00022989"/>
    </source>
</evidence>
<feature type="transmembrane region" description="Helical" evidence="13">
    <location>
        <begin position="168"/>
        <end position="190"/>
    </location>
</feature>
<dbReference type="GO" id="GO:0005886">
    <property type="term" value="C:plasma membrane"/>
    <property type="evidence" value="ECO:0007669"/>
    <property type="project" value="UniProtKB-SubCell"/>
</dbReference>
<dbReference type="GO" id="GO:0015297">
    <property type="term" value="F:antiporter activity"/>
    <property type="evidence" value="ECO:0007669"/>
    <property type="project" value="UniProtKB-KW"/>
</dbReference>
<dbReference type="Pfam" id="PF01554">
    <property type="entry name" value="MatE"/>
    <property type="match status" value="2"/>
</dbReference>
<comment type="function">
    <text evidence="1">Multidrug efflux pump.</text>
</comment>
<dbReference type="PIRSF" id="PIRSF006603">
    <property type="entry name" value="DinF"/>
    <property type="match status" value="1"/>
</dbReference>
<dbReference type="AlphaFoldDB" id="A0AAJ3F7E8"/>
<feature type="transmembrane region" description="Helical" evidence="13">
    <location>
        <begin position="134"/>
        <end position="156"/>
    </location>
</feature>
<dbReference type="InterPro" id="IPR048279">
    <property type="entry name" value="MdtK-like"/>
</dbReference>
<evidence type="ECO:0000256" key="12">
    <source>
        <dbReference type="ARBA" id="ARBA00031636"/>
    </source>
</evidence>
<dbReference type="GO" id="GO:0006811">
    <property type="term" value="P:monoatomic ion transport"/>
    <property type="evidence" value="ECO:0007669"/>
    <property type="project" value="UniProtKB-KW"/>
</dbReference>
<feature type="transmembrane region" description="Helical" evidence="13">
    <location>
        <begin position="94"/>
        <end position="114"/>
    </location>
</feature>
<comment type="similarity">
    <text evidence="3">Belongs to the multi antimicrobial extrusion (MATE) (TC 2.A.66.1) family.</text>
</comment>
<keyword evidence="9 13" id="KW-1133">Transmembrane helix</keyword>
<evidence type="ECO:0000256" key="4">
    <source>
        <dbReference type="ARBA" id="ARBA00020268"/>
    </source>
</evidence>
<dbReference type="GO" id="GO:0042910">
    <property type="term" value="F:xenobiotic transmembrane transporter activity"/>
    <property type="evidence" value="ECO:0007669"/>
    <property type="project" value="InterPro"/>
</dbReference>
<evidence type="ECO:0000256" key="5">
    <source>
        <dbReference type="ARBA" id="ARBA00022448"/>
    </source>
</evidence>
<feature type="transmembrane region" description="Helical" evidence="13">
    <location>
        <begin position="282"/>
        <end position="305"/>
    </location>
</feature>
<reference evidence="14" key="1">
    <citation type="journal article" date="2020" name="Cell Host Microbe">
        <title>Functional and Genomic Variation between Human-Derived Isolates of Lachnospiraceae Reveals Inter- and Intra-Species Diversity.</title>
        <authorList>
            <person name="Sorbara M.T."/>
            <person name="Littmann E.R."/>
            <person name="Fontana E."/>
            <person name="Moody T.U."/>
            <person name="Kohout C.E."/>
            <person name="Gjonbalaj M."/>
            <person name="Eaton V."/>
            <person name="Seok R."/>
            <person name="Leiner I.M."/>
            <person name="Pamer E.G."/>
        </authorList>
    </citation>
    <scope>NUCLEOTIDE SEQUENCE</scope>
    <source>
        <strain evidence="14">MSK.22.53</strain>
    </source>
</reference>
<dbReference type="InterPro" id="IPR002528">
    <property type="entry name" value="MATE_fam"/>
</dbReference>
<protein>
    <recommendedName>
        <fullName evidence="4">Probable multidrug resistance protein NorM</fullName>
    </recommendedName>
    <alternativeName>
        <fullName evidence="12">Multidrug-efflux transporter</fullName>
    </alternativeName>
</protein>
<evidence type="ECO:0000256" key="2">
    <source>
        <dbReference type="ARBA" id="ARBA00004651"/>
    </source>
</evidence>
<name>A0AAJ3F7E8_MEDGN</name>
<evidence type="ECO:0000256" key="7">
    <source>
        <dbReference type="ARBA" id="ARBA00022475"/>
    </source>
</evidence>
<keyword evidence="11 13" id="KW-0472">Membrane</keyword>
<dbReference type="InterPro" id="IPR050222">
    <property type="entry name" value="MATE_MdtK"/>
</dbReference>